<evidence type="ECO:0000256" key="4">
    <source>
        <dbReference type="ARBA" id="ARBA00022692"/>
    </source>
</evidence>
<sequence length="219" mass="23828">MAELSRDLQEYLLLSSSSSSSRPGPGAASQGAAAGSGRGPQRSAWAWPGRLLPWATAEERETAPPSRGDGIIPSLSKKQRIVGFVGFIAMGIFCFSLAAMYAPFMLLKARKFALLYTMGSLFVISSFSLLWGPWSHVRHLCSSERLPFTAAYFGSMVFTLYFALWMQSTLLTSVGAIVQMVALLWYLISYIPGGQAGLQFFTSLFSSAVKRTVSKTLPV</sequence>
<keyword evidence="6 9" id="KW-1133">Transmembrane helix</keyword>
<comment type="caution">
    <text evidence="9">Lacks conserved residue(s) required for the propagation of feature annotation.</text>
</comment>
<feature type="transmembrane region" description="Helical" evidence="9">
    <location>
        <begin position="81"/>
        <end position="101"/>
    </location>
</feature>
<evidence type="ECO:0000313" key="12">
    <source>
        <dbReference type="RefSeq" id="XP_032824269.1"/>
    </source>
</evidence>
<reference evidence="12" key="1">
    <citation type="submission" date="2025-08" db="UniProtKB">
        <authorList>
            <consortium name="RefSeq"/>
        </authorList>
    </citation>
    <scope>IDENTIFICATION</scope>
    <source>
        <tissue evidence="12">Sperm</tissue>
    </source>
</reference>
<keyword evidence="3 9" id="KW-0813">Transport</keyword>
<accession>A0AAJ7X7E2</accession>
<dbReference type="GO" id="GO:0016020">
    <property type="term" value="C:membrane"/>
    <property type="evidence" value="ECO:0007669"/>
    <property type="project" value="UniProtKB-SubCell"/>
</dbReference>
<keyword evidence="5 9" id="KW-0653">Protein transport</keyword>
<dbReference type="GeneID" id="116950526"/>
<protein>
    <recommendedName>
        <fullName evidence="9">Vesicle transport protein</fullName>
    </recommendedName>
</protein>
<dbReference type="PANTHER" id="PTHR23137:SF36">
    <property type="entry name" value="VESICLE TRANSPORT PROTEIN SFT2C"/>
    <property type="match status" value="1"/>
</dbReference>
<keyword evidence="7 9" id="KW-0472">Membrane</keyword>
<evidence type="ECO:0000313" key="11">
    <source>
        <dbReference type="Proteomes" id="UP001318040"/>
    </source>
</evidence>
<dbReference type="GO" id="GO:0015031">
    <property type="term" value="P:protein transport"/>
    <property type="evidence" value="ECO:0007669"/>
    <property type="project" value="UniProtKB-KW"/>
</dbReference>
<dbReference type="Pfam" id="PF04178">
    <property type="entry name" value="Got1"/>
    <property type="match status" value="1"/>
</dbReference>
<evidence type="ECO:0000256" key="10">
    <source>
        <dbReference type="SAM" id="MobiDB-lite"/>
    </source>
</evidence>
<evidence type="ECO:0000256" key="2">
    <source>
        <dbReference type="ARBA" id="ARBA00004141"/>
    </source>
</evidence>
<evidence type="ECO:0000256" key="3">
    <source>
        <dbReference type="ARBA" id="ARBA00022448"/>
    </source>
</evidence>
<keyword evidence="4 9" id="KW-0812">Transmembrane</keyword>
<organism evidence="11 12">
    <name type="scientific">Petromyzon marinus</name>
    <name type="common">Sea lamprey</name>
    <dbReference type="NCBI Taxonomy" id="7757"/>
    <lineage>
        <taxon>Eukaryota</taxon>
        <taxon>Metazoa</taxon>
        <taxon>Chordata</taxon>
        <taxon>Craniata</taxon>
        <taxon>Vertebrata</taxon>
        <taxon>Cyclostomata</taxon>
        <taxon>Hyperoartia</taxon>
        <taxon>Petromyzontiformes</taxon>
        <taxon>Petromyzontidae</taxon>
        <taxon>Petromyzon</taxon>
    </lineage>
</organism>
<dbReference type="GO" id="GO:0016192">
    <property type="term" value="P:vesicle-mediated transport"/>
    <property type="evidence" value="ECO:0007669"/>
    <property type="project" value="InterPro"/>
</dbReference>
<dbReference type="GO" id="GO:0012505">
    <property type="term" value="C:endomembrane system"/>
    <property type="evidence" value="ECO:0007669"/>
    <property type="project" value="UniProtKB-ARBA"/>
</dbReference>
<comment type="function">
    <text evidence="1 9">May be involved in fusion of retrograde transport vesicles derived from an endocytic compartment with the Golgi complex.</text>
</comment>
<evidence type="ECO:0000256" key="9">
    <source>
        <dbReference type="RuleBase" id="RU363111"/>
    </source>
</evidence>
<feature type="region of interest" description="Disordered" evidence="10">
    <location>
        <begin position="15"/>
        <end position="45"/>
    </location>
</feature>
<dbReference type="InterPro" id="IPR011691">
    <property type="entry name" value="Vesicle_transpt_SFT2"/>
</dbReference>
<dbReference type="KEGG" id="pmrn:116950526"/>
<dbReference type="Proteomes" id="UP001318040">
    <property type="component" value="Chromosome 39"/>
</dbReference>
<evidence type="ECO:0000256" key="1">
    <source>
        <dbReference type="ARBA" id="ARBA00003566"/>
    </source>
</evidence>
<feature type="compositionally biased region" description="Low complexity" evidence="10">
    <location>
        <begin position="15"/>
        <end position="44"/>
    </location>
</feature>
<feature type="transmembrane region" description="Helical" evidence="9">
    <location>
        <begin position="113"/>
        <end position="134"/>
    </location>
</feature>
<gene>
    <name evidence="12" type="primary">SFT2D3</name>
</gene>
<dbReference type="CTD" id="84826"/>
<name>A0AAJ7X7E2_PETMA</name>
<comment type="subcellular location">
    <subcellularLocation>
        <location evidence="2 9">Membrane</location>
        <topology evidence="2 9">Multi-pass membrane protein</topology>
    </subcellularLocation>
</comment>
<dbReference type="InterPro" id="IPR007305">
    <property type="entry name" value="Vesicle_transpt_Got1/SFT2"/>
</dbReference>
<evidence type="ECO:0000256" key="7">
    <source>
        <dbReference type="ARBA" id="ARBA00023136"/>
    </source>
</evidence>
<evidence type="ECO:0000256" key="8">
    <source>
        <dbReference type="ARBA" id="ARBA00025800"/>
    </source>
</evidence>
<evidence type="ECO:0000256" key="5">
    <source>
        <dbReference type="ARBA" id="ARBA00022927"/>
    </source>
</evidence>
<keyword evidence="11" id="KW-1185">Reference proteome</keyword>
<dbReference type="GO" id="GO:0005737">
    <property type="term" value="C:cytoplasm"/>
    <property type="evidence" value="ECO:0007669"/>
    <property type="project" value="UniProtKB-ARBA"/>
</dbReference>
<evidence type="ECO:0000256" key="6">
    <source>
        <dbReference type="ARBA" id="ARBA00022989"/>
    </source>
</evidence>
<feature type="transmembrane region" description="Helical" evidence="9">
    <location>
        <begin position="146"/>
        <end position="164"/>
    </location>
</feature>
<comment type="similarity">
    <text evidence="8 9">Belongs to the SFT2 family.</text>
</comment>
<proteinExistence type="inferred from homology"/>
<dbReference type="RefSeq" id="XP_032824269.1">
    <property type="nucleotide sequence ID" value="XM_032968378.1"/>
</dbReference>
<dbReference type="AlphaFoldDB" id="A0AAJ7X7E2"/>
<dbReference type="PANTHER" id="PTHR23137">
    <property type="entry name" value="VESICLE TRANSPORT PROTEIN-RELATED"/>
    <property type="match status" value="1"/>
</dbReference>